<accession>A0A9J5XRI5</accession>
<comment type="caution">
    <text evidence="2">The sequence shown here is derived from an EMBL/GenBank/DDBJ whole genome shotgun (WGS) entry which is preliminary data.</text>
</comment>
<evidence type="ECO:0000313" key="2">
    <source>
        <dbReference type="EMBL" id="KAG5589964.1"/>
    </source>
</evidence>
<gene>
    <name evidence="2" type="ORF">H5410_040478</name>
</gene>
<keyword evidence="1" id="KW-0472">Membrane</keyword>
<protein>
    <submittedName>
        <fullName evidence="2">Uncharacterized protein</fullName>
    </submittedName>
</protein>
<dbReference type="EMBL" id="JACXVP010000008">
    <property type="protein sequence ID" value="KAG5589964.1"/>
    <property type="molecule type" value="Genomic_DNA"/>
</dbReference>
<keyword evidence="3" id="KW-1185">Reference proteome</keyword>
<dbReference type="AlphaFoldDB" id="A0A9J5XRI5"/>
<keyword evidence="1" id="KW-0812">Transmembrane</keyword>
<organism evidence="2 3">
    <name type="scientific">Solanum commersonii</name>
    <name type="common">Commerson's wild potato</name>
    <name type="synonym">Commerson's nightshade</name>
    <dbReference type="NCBI Taxonomy" id="4109"/>
    <lineage>
        <taxon>Eukaryota</taxon>
        <taxon>Viridiplantae</taxon>
        <taxon>Streptophyta</taxon>
        <taxon>Embryophyta</taxon>
        <taxon>Tracheophyta</taxon>
        <taxon>Spermatophyta</taxon>
        <taxon>Magnoliopsida</taxon>
        <taxon>eudicotyledons</taxon>
        <taxon>Gunneridae</taxon>
        <taxon>Pentapetalae</taxon>
        <taxon>asterids</taxon>
        <taxon>lamiids</taxon>
        <taxon>Solanales</taxon>
        <taxon>Solanaceae</taxon>
        <taxon>Solanoideae</taxon>
        <taxon>Solaneae</taxon>
        <taxon>Solanum</taxon>
    </lineage>
</organism>
<keyword evidence="1" id="KW-1133">Transmembrane helix</keyword>
<evidence type="ECO:0000256" key="1">
    <source>
        <dbReference type="SAM" id="Phobius"/>
    </source>
</evidence>
<evidence type="ECO:0000313" key="3">
    <source>
        <dbReference type="Proteomes" id="UP000824120"/>
    </source>
</evidence>
<proteinExistence type="predicted"/>
<name>A0A9J5XRI5_SOLCO</name>
<sequence>MEKNFFDGFDPYKHLSRPQGYIWFFKLGCFRVATYYFPFNITTKNYQTMIVKSDGLHRFFGQIQRKSDAVMFAVFGSIKRRSPSLFWKF</sequence>
<feature type="transmembrane region" description="Helical" evidence="1">
    <location>
        <begin position="20"/>
        <end position="39"/>
    </location>
</feature>
<reference evidence="2 3" key="1">
    <citation type="submission" date="2020-09" db="EMBL/GenBank/DDBJ databases">
        <title>De no assembly of potato wild relative species, Solanum commersonii.</title>
        <authorList>
            <person name="Cho K."/>
        </authorList>
    </citation>
    <scope>NUCLEOTIDE SEQUENCE [LARGE SCALE GENOMIC DNA]</scope>
    <source>
        <strain evidence="2">LZ3.2</strain>
        <tissue evidence="2">Leaf</tissue>
    </source>
</reference>
<dbReference type="Proteomes" id="UP000824120">
    <property type="component" value="Chromosome 8"/>
</dbReference>